<keyword evidence="3" id="KW-1185">Reference proteome</keyword>
<feature type="region of interest" description="Disordered" evidence="1">
    <location>
        <begin position="52"/>
        <end position="117"/>
    </location>
</feature>
<protein>
    <submittedName>
        <fullName evidence="2">Uncharacterized protein</fullName>
    </submittedName>
</protein>
<evidence type="ECO:0000313" key="3">
    <source>
        <dbReference type="Proteomes" id="UP000077755"/>
    </source>
</evidence>
<accession>A0A161ZJU2</accession>
<dbReference type="AlphaFoldDB" id="A0A161ZJU2"/>
<dbReference type="Gramene" id="KZN07926">
    <property type="protein sequence ID" value="KZN07926"/>
    <property type="gene ID" value="DCAR_000595"/>
</dbReference>
<name>A0A161ZJU2_DAUCS</name>
<evidence type="ECO:0000313" key="2">
    <source>
        <dbReference type="EMBL" id="WOG81224.1"/>
    </source>
</evidence>
<reference evidence="2" key="1">
    <citation type="journal article" date="2016" name="Nat. Genet.">
        <title>A high-quality carrot genome assembly provides new insights into carotenoid accumulation and asterid genome evolution.</title>
        <authorList>
            <person name="Iorizzo M."/>
            <person name="Ellison S."/>
            <person name="Senalik D."/>
            <person name="Zeng P."/>
            <person name="Satapoomin P."/>
            <person name="Huang J."/>
            <person name="Bowman M."/>
            <person name="Iovene M."/>
            <person name="Sanseverino W."/>
            <person name="Cavagnaro P."/>
            <person name="Yildiz M."/>
            <person name="Macko-Podgorni A."/>
            <person name="Moranska E."/>
            <person name="Grzebelus E."/>
            <person name="Grzebelus D."/>
            <person name="Ashrafi H."/>
            <person name="Zheng Z."/>
            <person name="Cheng S."/>
            <person name="Spooner D."/>
            <person name="Van Deynze A."/>
            <person name="Simon P."/>
        </authorList>
    </citation>
    <scope>NUCLEOTIDE SEQUENCE</scope>
    <source>
        <tissue evidence="2">Leaf</tissue>
    </source>
</reference>
<dbReference type="Proteomes" id="UP000077755">
    <property type="component" value="Chromosome 1"/>
</dbReference>
<feature type="region of interest" description="Disordered" evidence="1">
    <location>
        <begin position="135"/>
        <end position="184"/>
    </location>
</feature>
<proteinExistence type="predicted"/>
<reference evidence="2" key="2">
    <citation type="submission" date="2022-03" db="EMBL/GenBank/DDBJ databases">
        <title>Draft title - Genomic analysis of global carrot germplasm unveils the trajectory of domestication and the origin of high carotenoid orange carrot.</title>
        <authorList>
            <person name="Iorizzo M."/>
            <person name="Ellison S."/>
            <person name="Senalik D."/>
            <person name="Macko-Podgorni A."/>
            <person name="Grzebelus D."/>
            <person name="Bostan H."/>
            <person name="Rolling W."/>
            <person name="Curaba J."/>
            <person name="Simon P."/>
        </authorList>
    </citation>
    <scope>NUCLEOTIDE SEQUENCE</scope>
    <source>
        <tissue evidence="2">Leaf</tissue>
    </source>
</reference>
<gene>
    <name evidence="2" type="ORF">DCAR_0100369</name>
</gene>
<organism evidence="2 3">
    <name type="scientific">Daucus carota subsp. sativus</name>
    <name type="common">Carrot</name>
    <dbReference type="NCBI Taxonomy" id="79200"/>
    <lineage>
        <taxon>Eukaryota</taxon>
        <taxon>Viridiplantae</taxon>
        <taxon>Streptophyta</taxon>
        <taxon>Embryophyta</taxon>
        <taxon>Tracheophyta</taxon>
        <taxon>Spermatophyta</taxon>
        <taxon>Magnoliopsida</taxon>
        <taxon>eudicotyledons</taxon>
        <taxon>Gunneridae</taxon>
        <taxon>Pentapetalae</taxon>
        <taxon>asterids</taxon>
        <taxon>campanulids</taxon>
        <taxon>Apiales</taxon>
        <taxon>Apiaceae</taxon>
        <taxon>Apioideae</taxon>
        <taxon>Scandiceae</taxon>
        <taxon>Daucinae</taxon>
        <taxon>Daucus</taxon>
        <taxon>Daucus sect. Daucus</taxon>
    </lineage>
</organism>
<sequence>MDEKNVHSPPVLEDEESVSCTKKLRFEGSPVYEDTGYTLFIPSDLDYDEKEYYGEKASESDEKKFEEKLSEFGEEDTERKLSESDKKGSDDKDSAEEKHSEFDGKDFAEEKLVESDEKHNKVNLFKSVKKDTEEELSKFDEKDSAEENVTESNMKPSEEEKPNKCDKEDHQLSQSDDKYQEGSESSKELKQYHIDVEKSDGFEVGYYPNVRGSCCMLHRYYDPPAKTVSTTCLNQLVYFSQLAICLYNMNMELSQLGKLALTQTPLLIFKVKFYFSFIYYNAVAIGLSFDLQLKLYKAA</sequence>
<evidence type="ECO:0000256" key="1">
    <source>
        <dbReference type="SAM" id="MobiDB-lite"/>
    </source>
</evidence>
<feature type="compositionally biased region" description="Basic and acidic residues" evidence="1">
    <location>
        <begin position="156"/>
        <end position="184"/>
    </location>
</feature>
<dbReference type="EMBL" id="CP093343">
    <property type="protein sequence ID" value="WOG81224.1"/>
    <property type="molecule type" value="Genomic_DNA"/>
</dbReference>